<protein>
    <recommendedName>
        <fullName evidence="3">Roadblock/LAMTOR2 domain-containing protein</fullName>
    </recommendedName>
</protein>
<comment type="similarity">
    <text evidence="1">Belongs to the GAMAD family.</text>
</comment>
<evidence type="ECO:0000313" key="5">
    <source>
        <dbReference type="Proteomes" id="UP000242519"/>
    </source>
</evidence>
<keyword evidence="2" id="KW-0472">Membrane</keyword>
<keyword evidence="5" id="KW-1185">Reference proteome</keyword>
<dbReference type="InterPro" id="IPR004942">
    <property type="entry name" value="Roadblock/LAMTOR2_dom"/>
</dbReference>
<reference evidence="4 5" key="1">
    <citation type="submission" date="2017-04" db="EMBL/GenBank/DDBJ databases">
        <title>Draft genome sequence of Marssonina coronaria NL1: causal agent of apple blotch.</title>
        <authorList>
            <person name="Cheng Q."/>
        </authorList>
    </citation>
    <scope>NUCLEOTIDE SEQUENCE [LARGE SCALE GENOMIC DNA]</scope>
    <source>
        <strain evidence="4 5">NL1</strain>
    </source>
</reference>
<comment type="caution">
    <text evidence="4">The sequence shown here is derived from an EMBL/GenBank/DDBJ whole genome shotgun (WGS) entry which is preliminary data.</text>
</comment>
<proteinExistence type="inferred from homology"/>
<organism evidence="4 5">
    <name type="scientific">Diplocarpon coronariae</name>
    <dbReference type="NCBI Taxonomy" id="2795749"/>
    <lineage>
        <taxon>Eukaryota</taxon>
        <taxon>Fungi</taxon>
        <taxon>Dikarya</taxon>
        <taxon>Ascomycota</taxon>
        <taxon>Pezizomycotina</taxon>
        <taxon>Leotiomycetes</taxon>
        <taxon>Helotiales</taxon>
        <taxon>Drepanopezizaceae</taxon>
        <taxon>Diplocarpon</taxon>
    </lineage>
</organism>
<accession>A0A218Z0D7</accession>
<dbReference type="Pfam" id="PF03259">
    <property type="entry name" value="Robl_LC7"/>
    <property type="match status" value="1"/>
</dbReference>
<feature type="transmembrane region" description="Helical" evidence="2">
    <location>
        <begin position="12"/>
        <end position="35"/>
    </location>
</feature>
<gene>
    <name evidence="4" type="ORF">B2J93_5444</name>
</gene>
<evidence type="ECO:0000256" key="2">
    <source>
        <dbReference type="SAM" id="Phobius"/>
    </source>
</evidence>
<evidence type="ECO:0000256" key="1">
    <source>
        <dbReference type="ARBA" id="ARBA00007191"/>
    </source>
</evidence>
<dbReference type="EMBL" id="MZNU01000281">
    <property type="protein sequence ID" value="OWP01164.1"/>
    <property type="molecule type" value="Genomic_DNA"/>
</dbReference>
<keyword evidence="2" id="KW-1133">Transmembrane helix</keyword>
<name>A0A218Z0D7_9HELO</name>
<dbReference type="STRING" id="503106.A0A218Z0D7"/>
<dbReference type="Gene3D" id="3.30.450.30">
    <property type="entry name" value="Dynein light chain 2a, cytoplasmic"/>
    <property type="match status" value="1"/>
</dbReference>
<dbReference type="Proteomes" id="UP000242519">
    <property type="component" value="Unassembled WGS sequence"/>
</dbReference>
<keyword evidence="2" id="KW-0812">Transmembrane</keyword>
<dbReference type="SUPFAM" id="SSF103196">
    <property type="entry name" value="Roadblock/LC7 domain"/>
    <property type="match status" value="1"/>
</dbReference>
<evidence type="ECO:0000313" key="4">
    <source>
        <dbReference type="EMBL" id="OWP01164.1"/>
    </source>
</evidence>
<dbReference type="OrthoDB" id="9985637at2759"/>
<evidence type="ECO:0000259" key="3">
    <source>
        <dbReference type="SMART" id="SM00960"/>
    </source>
</evidence>
<dbReference type="AlphaFoldDB" id="A0A218Z0D7"/>
<dbReference type="InParanoid" id="A0A218Z0D7"/>
<dbReference type="PANTHER" id="PTHR10779">
    <property type="entry name" value="DYNEIN LIGHT CHAIN ROADBLOCK"/>
    <property type="match status" value="1"/>
</dbReference>
<dbReference type="SMART" id="SM00960">
    <property type="entry name" value="Robl_LC7"/>
    <property type="match status" value="1"/>
</dbReference>
<sequence length="217" mass="23221">MDLPQKKSQEQRAFIVGIALTLCFTLTALAAYLLFRGALARLRLQCTARAKYYQARLDSEFPLQDHITAMATPPAPSSSVAETLARLATKSGVIATLAMDGKTATVLQSMGTVATIFASNAAASHASSVAAITPAAPSLEMGGSAASIPPPPSPEDQAVENLAKMVWNYVNATEQLVHDMDSEDDVKLLRLRTRKHELVIVPDSKYIFVVVHDVPSS</sequence>
<feature type="domain" description="Roadblock/LAMTOR2" evidence="3">
    <location>
        <begin position="80"/>
        <end position="212"/>
    </location>
</feature>